<comment type="caution">
    <text evidence="5">The sequence shown here is derived from an EMBL/GenBank/DDBJ whole genome shotgun (WGS) entry which is preliminary data.</text>
</comment>
<evidence type="ECO:0000313" key="6">
    <source>
        <dbReference type="Proteomes" id="UP000283880"/>
    </source>
</evidence>
<keyword evidence="1" id="KW-0805">Transcription regulation</keyword>
<dbReference type="PANTHER" id="PTHR43537">
    <property type="entry name" value="TRANSCRIPTIONAL REGULATOR, GNTR FAMILY"/>
    <property type="match status" value="1"/>
</dbReference>
<keyword evidence="2" id="KW-0238">DNA-binding</keyword>
<accession>A0A413FHV9</accession>
<evidence type="ECO:0000259" key="4">
    <source>
        <dbReference type="PROSITE" id="PS50949"/>
    </source>
</evidence>
<dbReference type="PROSITE" id="PS50949">
    <property type="entry name" value="HTH_GNTR"/>
    <property type="match status" value="2"/>
</dbReference>
<dbReference type="OrthoDB" id="1654819at2"/>
<keyword evidence="3" id="KW-0804">Transcription</keyword>
<organism evidence="5 6">
    <name type="scientific">Enterocloster asparagiformis</name>
    <dbReference type="NCBI Taxonomy" id="333367"/>
    <lineage>
        <taxon>Bacteria</taxon>
        <taxon>Bacillati</taxon>
        <taxon>Bacillota</taxon>
        <taxon>Clostridia</taxon>
        <taxon>Lachnospirales</taxon>
        <taxon>Lachnospiraceae</taxon>
        <taxon>Enterocloster</taxon>
    </lineage>
</organism>
<feature type="domain" description="HTH gntR-type" evidence="4">
    <location>
        <begin position="5"/>
        <end position="73"/>
    </location>
</feature>
<sequence length="492" mass="56789">MRSEQQYSNLVYDYFFMRIQFGYYQCGDYLPSIETLCQELDVSAQTVKTALQRLRAEGCIDMHNGRSTKVIFKQDPGRAQEYIYRYFSLRVRDSQDLYQSSGMILMPLLVEGFRQAGPEDLAYLARLADGTTYDDVLHFFCFVLQRIDNPLAMNLYWEASLYWGLLFLKPNEADSLNDLDVLHQSMKRCLRLAKAGDWDRLAECLWDFRRISVGKAVDQITQGISPAPDKEQIPFVWRIYRERPQVCYSLASHLLHEIYVGAYSQASFFPSYEKMSRRYGVSVSTIRRTVKVLNELGAARSINGKGTRIYGIGARCEAPDFSSLAVRRNLAYFVQSFELLAHSCEQVLRDTLTKASREEKDRLLQLLREDMECGRSELSPWRFLLFIAKYSPLRGIREIYGRIYGLFLWGYPLKASRETSPEFVWVTLGFAHEMLQSLSAGDAVSCARAMKAYTFRQITIAEKYLLENGLPPEELRMTPVIRLLVTGENSLK</sequence>
<dbReference type="InterPro" id="IPR036388">
    <property type="entry name" value="WH-like_DNA-bd_sf"/>
</dbReference>
<dbReference type="GO" id="GO:0003677">
    <property type="term" value="F:DNA binding"/>
    <property type="evidence" value="ECO:0007669"/>
    <property type="project" value="UniProtKB-KW"/>
</dbReference>
<dbReference type="EMBL" id="QSBM01000004">
    <property type="protein sequence ID" value="RGX30828.1"/>
    <property type="molecule type" value="Genomic_DNA"/>
</dbReference>
<evidence type="ECO:0000256" key="2">
    <source>
        <dbReference type="ARBA" id="ARBA00023125"/>
    </source>
</evidence>
<gene>
    <name evidence="5" type="ORF">DWV29_06530</name>
</gene>
<evidence type="ECO:0000256" key="3">
    <source>
        <dbReference type="ARBA" id="ARBA00023163"/>
    </source>
</evidence>
<dbReference type="InterPro" id="IPR036390">
    <property type="entry name" value="WH_DNA-bd_sf"/>
</dbReference>
<dbReference type="Pfam" id="PF00392">
    <property type="entry name" value="GntR"/>
    <property type="match status" value="1"/>
</dbReference>
<dbReference type="InterPro" id="IPR000524">
    <property type="entry name" value="Tscrpt_reg_HTH_GntR"/>
</dbReference>
<evidence type="ECO:0000313" key="5">
    <source>
        <dbReference type="EMBL" id="RGX30828.1"/>
    </source>
</evidence>
<reference evidence="5 6" key="1">
    <citation type="submission" date="2018-08" db="EMBL/GenBank/DDBJ databases">
        <title>A genome reference for cultivated species of the human gut microbiota.</title>
        <authorList>
            <person name="Zou Y."/>
            <person name="Xue W."/>
            <person name="Luo G."/>
        </authorList>
    </citation>
    <scope>NUCLEOTIDE SEQUENCE [LARGE SCALE GENOMIC DNA]</scope>
    <source>
        <strain evidence="5 6">AF04-15</strain>
    </source>
</reference>
<dbReference type="Proteomes" id="UP000283880">
    <property type="component" value="Unassembled WGS sequence"/>
</dbReference>
<feature type="domain" description="HTH gntR-type" evidence="4">
    <location>
        <begin position="244"/>
        <end position="312"/>
    </location>
</feature>
<name>A0A413FHV9_9FIRM</name>
<dbReference type="SMART" id="SM00345">
    <property type="entry name" value="HTH_GNTR"/>
    <property type="match status" value="2"/>
</dbReference>
<dbReference type="PANTHER" id="PTHR43537:SF24">
    <property type="entry name" value="GLUCONATE OPERON TRANSCRIPTIONAL REPRESSOR"/>
    <property type="match status" value="1"/>
</dbReference>
<proteinExistence type="predicted"/>
<dbReference type="GO" id="GO:0003700">
    <property type="term" value="F:DNA-binding transcription factor activity"/>
    <property type="evidence" value="ECO:0007669"/>
    <property type="project" value="InterPro"/>
</dbReference>
<dbReference type="SUPFAM" id="SSF46785">
    <property type="entry name" value="Winged helix' DNA-binding domain"/>
    <property type="match status" value="2"/>
</dbReference>
<dbReference type="Gene3D" id="1.10.10.10">
    <property type="entry name" value="Winged helix-like DNA-binding domain superfamily/Winged helix DNA-binding domain"/>
    <property type="match status" value="2"/>
</dbReference>
<dbReference type="RefSeq" id="WP_117777176.1">
    <property type="nucleotide sequence ID" value="NZ_JAWYJI010000048.1"/>
</dbReference>
<evidence type="ECO:0000256" key="1">
    <source>
        <dbReference type="ARBA" id="ARBA00023015"/>
    </source>
</evidence>
<dbReference type="CDD" id="cd07377">
    <property type="entry name" value="WHTH_GntR"/>
    <property type="match status" value="1"/>
</dbReference>
<protein>
    <submittedName>
        <fullName evidence="5">GntR family transcriptional regulator</fullName>
    </submittedName>
</protein>
<dbReference type="AlphaFoldDB" id="A0A413FHV9"/>